<keyword evidence="7" id="KW-0067">ATP-binding</keyword>
<name>A0A1H3YYM2_9BACI</name>
<evidence type="ECO:0000256" key="4">
    <source>
        <dbReference type="ARBA" id="ARBA00022679"/>
    </source>
</evidence>
<evidence type="ECO:0000256" key="6">
    <source>
        <dbReference type="ARBA" id="ARBA00022777"/>
    </source>
</evidence>
<keyword evidence="5" id="KW-0547">Nucleotide-binding</keyword>
<comment type="catalytic activity">
    <reaction evidence="1">
        <text>ATP + protein L-histidine = ADP + protein N-phospho-L-histidine.</text>
        <dbReference type="EC" id="2.7.13.3"/>
    </reaction>
</comment>
<accession>A0A1H3YYM2</accession>
<feature type="domain" description="Signal transduction histidine kinase subgroup 3 dimerisation and phosphoacceptor" evidence="9">
    <location>
        <begin position="8"/>
        <end position="67"/>
    </location>
</feature>
<organism evidence="10 11">
    <name type="scientific">Thalassobacillus cyri</name>
    <dbReference type="NCBI Taxonomy" id="571932"/>
    <lineage>
        <taxon>Bacteria</taxon>
        <taxon>Bacillati</taxon>
        <taxon>Bacillota</taxon>
        <taxon>Bacilli</taxon>
        <taxon>Bacillales</taxon>
        <taxon>Bacillaceae</taxon>
        <taxon>Thalassobacillus</taxon>
    </lineage>
</organism>
<dbReference type="OrthoDB" id="773385at2"/>
<evidence type="ECO:0000256" key="3">
    <source>
        <dbReference type="ARBA" id="ARBA00022553"/>
    </source>
</evidence>
<dbReference type="EMBL" id="FNQR01000003">
    <property type="protein sequence ID" value="SEA16172.1"/>
    <property type="molecule type" value="Genomic_DNA"/>
</dbReference>
<evidence type="ECO:0000256" key="1">
    <source>
        <dbReference type="ARBA" id="ARBA00000085"/>
    </source>
</evidence>
<dbReference type="GO" id="GO:0016020">
    <property type="term" value="C:membrane"/>
    <property type="evidence" value="ECO:0007669"/>
    <property type="project" value="InterPro"/>
</dbReference>
<dbReference type="Gene3D" id="3.30.565.10">
    <property type="entry name" value="Histidine kinase-like ATPase, C-terminal domain"/>
    <property type="match status" value="1"/>
</dbReference>
<reference evidence="10 11" key="1">
    <citation type="submission" date="2016-10" db="EMBL/GenBank/DDBJ databases">
        <authorList>
            <person name="de Groot N.N."/>
        </authorList>
    </citation>
    <scope>NUCLEOTIDE SEQUENCE [LARGE SCALE GENOMIC DNA]</scope>
    <source>
        <strain evidence="10 11">CCM7597</strain>
    </source>
</reference>
<dbReference type="CDD" id="cd16917">
    <property type="entry name" value="HATPase_UhpB-NarQ-NarX-like"/>
    <property type="match status" value="1"/>
</dbReference>
<dbReference type="PANTHER" id="PTHR24421">
    <property type="entry name" value="NITRATE/NITRITE SENSOR PROTEIN NARX-RELATED"/>
    <property type="match status" value="1"/>
</dbReference>
<keyword evidence="4" id="KW-0808">Transferase</keyword>
<keyword evidence="8" id="KW-0902">Two-component regulatory system</keyword>
<proteinExistence type="predicted"/>
<evidence type="ECO:0000256" key="5">
    <source>
        <dbReference type="ARBA" id="ARBA00022741"/>
    </source>
</evidence>
<sequence length="204" mass="23923">MKQAVMEERQAISRELHDSISQSLFLLGVKINKLRDREDNEEKQWLQIDNTIMGIQKNVRESIKQLRKPEPVIQKWDAALQELMEHVKETLPTVRIENVWNLDDEIWNMEEKVQAYFIIREALTNIIKHANRVEHVGLYGINTDSGWEFQVVDDGSPCEIDTPKAPHYGMDMMRDRANQMGWEFSYERVQDKTIVSVRNEGGNI</sequence>
<dbReference type="GO" id="GO:0005524">
    <property type="term" value="F:ATP binding"/>
    <property type="evidence" value="ECO:0007669"/>
    <property type="project" value="UniProtKB-KW"/>
</dbReference>
<dbReference type="Pfam" id="PF07730">
    <property type="entry name" value="HisKA_3"/>
    <property type="match status" value="1"/>
</dbReference>
<evidence type="ECO:0000313" key="10">
    <source>
        <dbReference type="EMBL" id="SEA16172.1"/>
    </source>
</evidence>
<dbReference type="Gene3D" id="1.20.5.1930">
    <property type="match status" value="1"/>
</dbReference>
<dbReference type="GO" id="GO:0046983">
    <property type="term" value="F:protein dimerization activity"/>
    <property type="evidence" value="ECO:0007669"/>
    <property type="project" value="InterPro"/>
</dbReference>
<evidence type="ECO:0000259" key="9">
    <source>
        <dbReference type="Pfam" id="PF07730"/>
    </source>
</evidence>
<gene>
    <name evidence="10" type="ORF">SAMN05421743_10356</name>
</gene>
<dbReference type="InterPro" id="IPR011712">
    <property type="entry name" value="Sig_transdc_His_kin_sub3_dim/P"/>
</dbReference>
<keyword evidence="3" id="KW-0597">Phosphoprotein</keyword>
<dbReference type="PANTHER" id="PTHR24421:SF10">
    <property type="entry name" value="NITRATE_NITRITE SENSOR PROTEIN NARQ"/>
    <property type="match status" value="1"/>
</dbReference>
<dbReference type="AlphaFoldDB" id="A0A1H3YYM2"/>
<evidence type="ECO:0000256" key="8">
    <source>
        <dbReference type="ARBA" id="ARBA00023012"/>
    </source>
</evidence>
<dbReference type="Proteomes" id="UP000198584">
    <property type="component" value="Unassembled WGS sequence"/>
</dbReference>
<evidence type="ECO:0000313" key="11">
    <source>
        <dbReference type="Proteomes" id="UP000198584"/>
    </source>
</evidence>
<evidence type="ECO:0000256" key="2">
    <source>
        <dbReference type="ARBA" id="ARBA00012438"/>
    </source>
</evidence>
<dbReference type="EC" id="2.7.13.3" evidence="2"/>
<keyword evidence="6 10" id="KW-0418">Kinase</keyword>
<evidence type="ECO:0000256" key="7">
    <source>
        <dbReference type="ARBA" id="ARBA00022840"/>
    </source>
</evidence>
<protein>
    <recommendedName>
        <fullName evidence="2">histidine kinase</fullName>
        <ecNumber evidence="2">2.7.13.3</ecNumber>
    </recommendedName>
</protein>
<keyword evidence="11" id="KW-1185">Reference proteome</keyword>
<dbReference type="RefSeq" id="WP_093042839.1">
    <property type="nucleotide sequence ID" value="NZ_FNQR01000003.1"/>
</dbReference>
<dbReference type="GO" id="GO:0000155">
    <property type="term" value="F:phosphorelay sensor kinase activity"/>
    <property type="evidence" value="ECO:0007669"/>
    <property type="project" value="InterPro"/>
</dbReference>
<dbReference type="STRING" id="571932.SAMN05421743_10356"/>
<dbReference type="SUPFAM" id="SSF55874">
    <property type="entry name" value="ATPase domain of HSP90 chaperone/DNA topoisomerase II/histidine kinase"/>
    <property type="match status" value="1"/>
</dbReference>
<dbReference type="InterPro" id="IPR036890">
    <property type="entry name" value="HATPase_C_sf"/>
</dbReference>
<dbReference type="InterPro" id="IPR050482">
    <property type="entry name" value="Sensor_HK_TwoCompSys"/>
</dbReference>